<name>A0A149TGL2_9PROT</name>
<evidence type="ECO:0000313" key="2">
    <source>
        <dbReference type="EMBL" id="KXV46880.1"/>
    </source>
</evidence>
<reference evidence="2 3" key="1">
    <citation type="submission" date="2015-06" db="EMBL/GenBank/DDBJ databases">
        <title>Improved classification and identification of acetic acid bacteria using matrix-assisted laser desorption/ionization time-of-flight mass spectrometry; Gluconobacter nephelii and Gluconobacter uchimurae are later heterotypic synonyms of Gluconobacter japonicus and Gluconobacter oxydans, respectively.</title>
        <authorList>
            <person name="Li L."/>
            <person name="Cleenwerck I."/>
            <person name="De Vuyst L."/>
            <person name="Vandamme P."/>
        </authorList>
    </citation>
    <scope>NUCLEOTIDE SEQUENCE [LARGE SCALE GENOMIC DNA]</scope>
    <source>
        <strain evidence="2 3">LMG 1768</strain>
    </source>
</reference>
<feature type="signal peptide" evidence="1">
    <location>
        <begin position="1"/>
        <end position="21"/>
    </location>
</feature>
<dbReference type="STRING" id="318683.A0U94_01290"/>
<dbReference type="Proteomes" id="UP000075636">
    <property type="component" value="Unassembled WGS sequence"/>
</dbReference>
<dbReference type="AlphaFoldDB" id="A0A149TGL2"/>
<accession>A0A149TGL2</accession>
<evidence type="ECO:0008006" key="4">
    <source>
        <dbReference type="Google" id="ProtNLM"/>
    </source>
</evidence>
<comment type="caution">
    <text evidence="2">The sequence shown here is derived from an EMBL/GenBank/DDBJ whole genome shotgun (WGS) entry which is preliminary data.</text>
</comment>
<keyword evidence="1" id="KW-0732">Signal</keyword>
<dbReference type="RefSeq" id="WP_062109216.1">
    <property type="nucleotide sequence ID" value="NZ_LHZR01000111.1"/>
</dbReference>
<protein>
    <recommendedName>
        <fullName evidence="4">Phosphate starvation-inducible protein PsiF</fullName>
    </recommendedName>
</protein>
<feature type="chain" id="PRO_5007555653" description="Phosphate starvation-inducible protein PsiF" evidence="1">
    <location>
        <begin position="22"/>
        <end position="85"/>
    </location>
</feature>
<gene>
    <name evidence="2" type="ORF">AD945_12305</name>
</gene>
<dbReference type="PATRIC" id="fig|318683.6.peg.2912"/>
<dbReference type="EMBL" id="LHZR01000111">
    <property type="protein sequence ID" value="KXV46880.1"/>
    <property type="molecule type" value="Genomic_DNA"/>
</dbReference>
<evidence type="ECO:0000313" key="3">
    <source>
        <dbReference type="Proteomes" id="UP000075636"/>
    </source>
</evidence>
<organism evidence="2 3">
    <name type="scientific">Gluconobacter albidus</name>
    <dbReference type="NCBI Taxonomy" id="318683"/>
    <lineage>
        <taxon>Bacteria</taxon>
        <taxon>Pseudomonadati</taxon>
        <taxon>Pseudomonadota</taxon>
        <taxon>Alphaproteobacteria</taxon>
        <taxon>Acetobacterales</taxon>
        <taxon>Acetobacteraceae</taxon>
        <taxon>Gluconobacter</taxon>
    </lineage>
</organism>
<sequence length="85" mass="9047">MIRYCIALVGLAFALTQGASAATREEQTKACKGDALRLCALAIPNEAKITACMQKKIDKLSPKCRAMFAPLPQAKKASAPKPKQG</sequence>
<evidence type="ECO:0000256" key="1">
    <source>
        <dbReference type="SAM" id="SignalP"/>
    </source>
</evidence>
<proteinExistence type="predicted"/>